<accession>A0A8J5SAY3</accession>
<keyword evidence="1" id="KW-0812">Transmembrane</keyword>
<proteinExistence type="predicted"/>
<keyword evidence="1" id="KW-1133">Transmembrane helix</keyword>
<protein>
    <submittedName>
        <fullName evidence="2">Uncharacterized protein</fullName>
    </submittedName>
</protein>
<gene>
    <name evidence="2" type="ORF">GUJ93_ZPchr0003g18262</name>
</gene>
<reference evidence="2" key="2">
    <citation type="submission" date="2021-02" db="EMBL/GenBank/DDBJ databases">
        <authorList>
            <person name="Kimball J.A."/>
            <person name="Haas M.W."/>
            <person name="Macchietto M."/>
            <person name="Kono T."/>
            <person name="Duquette J."/>
            <person name="Shao M."/>
        </authorList>
    </citation>
    <scope>NUCLEOTIDE SEQUENCE</scope>
    <source>
        <tissue evidence="2">Fresh leaf tissue</tissue>
    </source>
</reference>
<sequence>MFEEVSSDIIRSAVGVQRGGRSSRRERRIWVFGAAREILALKNFFCYNCVLKNFFCYNLCIDVCVPVALGGRSTRRRVGRSLASPLGVRRRSRALGAAGGASPLGVRRRFATSFVLMYANLGVFAISFVLMYAYLFRSATVRRGDESVVASCGCSAPRLDDRRRSWAFDAVAGWSPRRPTTRRETGGKIDRRRFWAFGATVG</sequence>
<dbReference type="Proteomes" id="UP000729402">
    <property type="component" value="Unassembled WGS sequence"/>
</dbReference>
<keyword evidence="3" id="KW-1185">Reference proteome</keyword>
<dbReference type="AlphaFoldDB" id="A0A8J5SAY3"/>
<evidence type="ECO:0000256" key="1">
    <source>
        <dbReference type="SAM" id="Phobius"/>
    </source>
</evidence>
<evidence type="ECO:0000313" key="3">
    <source>
        <dbReference type="Proteomes" id="UP000729402"/>
    </source>
</evidence>
<reference evidence="2" key="1">
    <citation type="journal article" date="2021" name="bioRxiv">
        <title>Whole Genome Assembly and Annotation of Northern Wild Rice, Zizania palustris L., Supports a Whole Genome Duplication in the Zizania Genus.</title>
        <authorList>
            <person name="Haas M."/>
            <person name="Kono T."/>
            <person name="Macchietto M."/>
            <person name="Millas R."/>
            <person name="McGilp L."/>
            <person name="Shao M."/>
            <person name="Duquette J."/>
            <person name="Hirsch C.N."/>
            <person name="Kimball J."/>
        </authorList>
    </citation>
    <scope>NUCLEOTIDE SEQUENCE</scope>
    <source>
        <tissue evidence="2">Fresh leaf tissue</tissue>
    </source>
</reference>
<feature type="transmembrane region" description="Helical" evidence="1">
    <location>
        <begin position="115"/>
        <end position="135"/>
    </location>
</feature>
<keyword evidence="1" id="KW-0472">Membrane</keyword>
<organism evidence="2 3">
    <name type="scientific">Zizania palustris</name>
    <name type="common">Northern wild rice</name>
    <dbReference type="NCBI Taxonomy" id="103762"/>
    <lineage>
        <taxon>Eukaryota</taxon>
        <taxon>Viridiplantae</taxon>
        <taxon>Streptophyta</taxon>
        <taxon>Embryophyta</taxon>
        <taxon>Tracheophyta</taxon>
        <taxon>Spermatophyta</taxon>
        <taxon>Magnoliopsida</taxon>
        <taxon>Liliopsida</taxon>
        <taxon>Poales</taxon>
        <taxon>Poaceae</taxon>
        <taxon>BOP clade</taxon>
        <taxon>Oryzoideae</taxon>
        <taxon>Oryzeae</taxon>
        <taxon>Zizaniinae</taxon>
        <taxon>Zizania</taxon>
    </lineage>
</organism>
<evidence type="ECO:0000313" key="2">
    <source>
        <dbReference type="EMBL" id="KAG8062279.1"/>
    </source>
</evidence>
<comment type="caution">
    <text evidence="2">The sequence shown here is derived from an EMBL/GenBank/DDBJ whole genome shotgun (WGS) entry which is preliminary data.</text>
</comment>
<name>A0A8J5SAY3_ZIZPA</name>
<dbReference type="EMBL" id="JAAALK010000286">
    <property type="protein sequence ID" value="KAG8062279.1"/>
    <property type="molecule type" value="Genomic_DNA"/>
</dbReference>